<accession>R4X7L7</accession>
<dbReference type="OrthoDB" id="2253354at2759"/>
<dbReference type="AlphaFoldDB" id="R4X7L7"/>
<dbReference type="Pfam" id="PF17254">
    <property type="entry name" value="DUF5321"/>
    <property type="match status" value="1"/>
</dbReference>
<comment type="caution">
    <text evidence="2">The sequence shown here is derived from an EMBL/GenBank/DDBJ whole genome shotgun (WGS) entry which is preliminary data.</text>
</comment>
<sequence length="76" mass="8576">MSTKIAILKDVIRRIANGEEVDVAKELRVGKTEEEREWEEVMNSFREDAGVGPKEVKEADSNGETLSPITTMNRIQ</sequence>
<feature type="region of interest" description="Disordered" evidence="1">
    <location>
        <begin position="44"/>
        <end position="76"/>
    </location>
</feature>
<gene>
    <name evidence="2" type="ORF">TAPDE_001189</name>
</gene>
<organism evidence="2 3">
    <name type="scientific">Taphrina deformans (strain PYCC 5710 / ATCC 11124 / CBS 356.35 / IMI 108563 / JCM 9778 / NBRC 8474)</name>
    <name type="common">Peach leaf curl fungus</name>
    <name type="synonym">Lalaria deformans</name>
    <dbReference type="NCBI Taxonomy" id="1097556"/>
    <lineage>
        <taxon>Eukaryota</taxon>
        <taxon>Fungi</taxon>
        <taxon>Dikarya</taxon>
        <taxon>Ascomycota</taxon>
        <taxon>Taphrinomycotina</taxon>
        <taxon>Taphrinomycetes</taxon>
        <taxon>Taphrinales</taxon>
        <taxon>Taphrinaceae</taxon>
        <taxon>Taphrina</taxon>
    </lineage>
</organism>
<dbReference type="Proteomes" id="UP000013776">
    <property type="component" value="Unassembled WGS sequence"/>
</dbReference>
<evidence type="ECO:0000313" key="2">
    <source>
        <dbReference type="EMBL" id="CCG81421.1"/>
    </source>
</evidence>
<dbReference type="EMBL" id="CAHR02000039">
    <property type="protein sequence ID" value="CCG81421.1"/>
    <property type="molecule type" value="Genomic_DNA"/>
</dbReference>
<feature type="compositionally biased region" description="Basic and acidic residues" evidence="1">
    <location>
        <begin position="45"/>
        <end position="60"/>
    </location>
</feature>
<protein>
    <submittedName>
        <fullName evidence="2">Uncharacterized protein</fullName>
    </submittedName>
</protein>
<evidence type="ECO:0000313" key="3">
    <source>
        <dbReference type="Proteomes" id="UP000013776"/>
    </source>
</evidence>
<evidence type="ECO:0000256" key="1">
    <source>
        <dbReference type="SAM" id="MobiDB-lite"/>
    </source>
</evidence>
<dbReference type="InterPro" id="IPR035213">
    <property type="entry name" value="DUF5321"/>
</dbReference>
<reference evidence="2 3" key="1">
    <citation type="journal article" date="2013" name="MBio">
        <title>Genome sequencing of the plant pathogen Taphrina deformans, the causal agent of peach leaf curl.</title>
        <authorList>
            <person name="Cisse O.H."/>
            <person name="Almeida J.M.G.C.F."/>
            <person name="Fonseca A."/>
            <person name="Kumar A.A."/>
            <person name="Salojaervi J."/>
            <person name="Overmyer K."/>
            <person name="Hauser P.M."/>
            <person name="Pagni M."/>
        </authorList>
    </citation>
    <scope>NUCLEOTIDE SEQUENCE [LARGE SCALE GENOMIC DNA]</scope>
    <source>
        <strain evidence="3">PYCC 5710 / ATCC 11124 / CBS 356.35 / IMI 108563 / JCM 9778 / NBRC 8474</strain>
    </source>
</reference>
<keyword evidence="3" id="KW-1185">Reference proteome</keyword>
<feature type="compositionally biased region" description="Polar residues" evidence="1">
    <location>
        <begin position="62"/>
        <end position="76"/>
    </location>
</feature>
<name>R4X7L7_TAPDE</name>
<proteinExistence type="predicted"/>